<sequence length="789" mass="83506">MPDRRQADRAHLSPYFHFLIMISLTSYKRLTGTAVLGMAAALTASAQVTVVDWIGVDSNYLNPANWSNNAVPNGTSGLRLTATPTNRVMNLNHTAAGAVTYQVNAIRTGVSLGYTFNLSGNQNGWLTYNIVGRGTHPFNTEPLTNSTGNAANRLSFYMNVGPYTTISLAGASLLASGGTSGLIYAEINLMGNSNIDASGILGTRIELGGINMEQGTSLNVGTKALTIAGATQAGQTALWAGTITQTNAAAGDTQKWGPGITRVTSTGVVNMPTLWNMRAGTYLVDGIHNGPIAINGATTVGGTGVINGNVTTNLNGALAPGGRQAAGTLTINGNVTLNGSLSIDLISPTEFDRLVLNGILTLGPTGNLAVGLADSFPLQPGTFRVLTTNQPIVGTFSSVALPSSQGLAASYVLGSNYLDINFTQLAFGTNPLLVGNHQSIAARIDQAVLAGTAPNSLLDTLNRQPSVILFRQVLDELSPTTYQSWFPSAVVRTNSMVQTVDDQLFQDARMGRRDGSMQSFFQGYRQESSRDPDANAAYSNYDTMAALGGFDYAFGEKLVVGGFLNYETTDFDLDVSGGLSTAESITGGAYARHTRGKLQVTGTAFAGTDEYESKRSIVRTRLGTWALAETKGSRYGSSVTAAYEIKTPLFDITPTVGAQYLSWDAKAFRETGSNGANLRVKYQSEASLASRVGFRIARSFEIKAGTLRPFFNVAWQHEFKDGERNLTSELFGGTYTIKATGIDANGFRVDTGVDWNITQAISLTARYITEQGGAADESVGVRGGLTIAF</sequence>
<accession>A0A290QG15</accession>
<dbReference type="InterPro" id="IPR036709">
    <property type="entry name" value="Autotransporte_beta_dom_sf"/>
</dbReference>
<dbReference type="RefSeq" id="WP_096054923.1">
    <property type="nucleotide sequence ID" value="NZ_CP023344.1"/>
</dbReference>
<proteinExistence type="predicted"/>
<dbReference type="Pfam" id="PF03797">
    <property type="entry name" value="Autotransporter"/>
    <property type="match status" value="1"/>
</dbReference>
<organism evidence="2 3">
    <name type="scientific">Nibricoccus aquaticus</name>
    <dbReference type="NCBI Taxonomy" id="2576891"/>
    <lineage>
        <taxon>Bacteria</taxon>
        <taxon>Pseudomonadati</taxon>
        <taxon>Verrucomicrobiota</taxon>
        <taxon>Opitutia</taxon>
        <taxon>Opitutales</taxon>
        <taxon>Opitutaceae</taxon>
        <taxon>Nibricoccus</taxon>
    </lineage>
</organism>
<dbReference type="OrthoDB" id="184112at2"/>
<dbReference type="EMBL" id="CP023344">
    <property type="protein sequence ID" value="ATC63291.1"/>
    <property type="molecule type" value="Genomic_DNA"/>
</dbReference>
<keyword evidence="3" id="KW-1185">Reference proteome</keyword>
<protein>
    <recommendedName>
        <fullName evidence="1">Autotransporter domain-containing protein</fullName>
    </recommendedName>
</protein>
<name>A0A290QG15_9BACT</name>
<dbReference type="AlphaFoldDB" id="A0A290QG15"/>
<evidence type="ECO:0000313" key="2">
    <source>
        <dbReference type="EMBL" id="ATC63291.1"/>
    </source>
</evidence>
<evidence type="ECO:0000313" key="3">
    <source>
        <dbReference type="Proteomes" id="UP000217265"/>
    </source>
</evidence>
<evidence type="ECO:0000259" key="1">
    <source>
        <dbReference type="PROSITE" id="PS51208"/>
    </source>
</evidence>
<reference evidence="2 3" key="1">
    <citation type="submission" date="2017-09" db="EMBL/GenBank/DDBJ databases">
        <title>Complete genome sequence of Verrucomicrobial strain HZ-65, isolated from freshwater.</title>
        <authorList>
            <person name="Choi A."/>
        </authorList>
    </citation>
    <scope>NUCLEOTIDE SEQUENCE [LARGE SCALE GENOMIC DNA]</scope>
    <source>
        <strain evidence="2 3">HZ-65</strain>
    </source>
</reference>
<feature type="domain" description="Autotransporter" evidence="1">
    <location>
        <begin position="512"/>
        <end position="789"/>
    </location>
</feature>
<dbReference type="Proteomes" id="UP000217265">
    <property type="component" value="Chromosome"/>
</dbReference>
<dbReference type="KEGG" id="vbh:CMV30_04590"/>
<dbReference type="InterPro" id="IPR005546">
    <property type="entry name" value="Autotransporte_beta"/>
</dbReference>
<dbReference type="SMART" id="SM00869">
    <property type="entry name" value="Autotransporter"/>
    <property type="match status" value="1"/>
</dbReference>
<gene>
    <name evidence="2" type="ORF">CMV30_04590</name>
</gene>
<dbReference type="SUPFAM" id="SSF103515">
    <property type="entry name" value="Autotransporter"/>
    <property type="match status" value="1"/>
</dbReference>
<dbReference type="Gene3D" id="2.40.128.130">
    <property type="entry name" value="Autotransporter beta-domain"/>
    <property type="match status" value="1"/>
</dbReference>
<dbReference type="PROSITE" id="PS51208">
    <property type="entry name" value="AUTOTRANSPORTER"/>
    <property type="match status" value="1"/>
</dbReference>